<name>A0A0S3STE0_PHAAN</name>
<feature type="non-terminal residue" evidence="1">
    <location>
        <position position="1"/>
    </location>
</feature>
<evidence type="ECO:0000313" key="2">
    <source>
        <dbReference type="Proteomes" id="UP000291084"/>
    </source>
</evidence>
<dbReference type="AlphaFoldDB" id="A0A0S3STE0"/>
<sequence length="73" mass="8042">PPPLQLHPHQHLLLHGTHVPPLTHPLLHVIRNSVSASKGSATKPPSITLHHVLSSLQPQRCHHLHASTLTPWT</sequence>
<dbReference type="Proteomes" id="UP000291084">
    <property type="component" value="Chromosome 8"/>
</dbReference>
<evidence type="ECO:0000313" key="1">
    <source>
        <dbReference type="EMBL" id="BAT96033.1"/>
    </source>
</evidence>
<keyword evidence="2" id="KW-1185">Reference proteome</keyword>
<protein>
    <submittedName>
        <fullName evidence="1">Uncharacterized protein</fullName>
    </submittedName>
</protein>
<gene>
    <name evidence="1" type="primary">Vigan.08G290300</name>
    <name evidence="1" type="ORF">VIGAN_08290300</name>
</gene>
<reference evidence="1 2" key="1">
    <citation type="journal article" date="2015" name="Sci. Rep.">
        <title>The power of single molecule real-time sequencing technology in the de novo assembly of a eukaryotic genome.</title>
        <authorList>
            <person name="Sakai H."/>
            <person name="Naito K."/>
            <person name="Ogiso-Tanaka E."/>
            <person name="Takahashi Y."/>
            <person name="Iseki K."/>
            <person name="Muto C."/>
            <person name="Satou K."/>
            <person name="Teruya K."/>
            <person name="Shiroma A."/>
            <person name="Shimoji M."/>
            <person name="Hirano T."/>
            <person name="Itoh T."/>
            <person name="Kaga A."/>
            <person name="Tomooka N."/>
        </authorList>
    </citation>
    <scope>NUCLEOTIDE SEQUENCE [LARGE SCALE GENOMIC DNA]</scope>
    <source>
        <strain evidence="2">cv. Shumari</strain>
    </source>
</reference>
<proteinExistence type="predicted"/>
<accession>A0A0S3STE0</accession>
<dbReference type="EMBL" id="AP015041">
    <property type="protein sequence ID" value="BAT96033.1"/>
    <property type="molecule type" value="Genomic_DNA"/>
</dbReference>
<organism evidence="1 2">
    <name type="scientific">Vigna angularis var. angularis</name>
    <dbReference type="NCBI Taxonomy" id="157739"/>
    <lineage>
        <taxon>Eukaryota</taxon>
        <taxon>Viridiplantae</taxon>
        <taxon>Streptophyta</taxon>
        <taxon>Embryophyta</taxon>
        <taxon>Tracheophyta</taxon>
        <taxon>Spermatophyta</taxon>
        <taxon>Magnoliopsida</taxon>
        <taxon>eudicotyledons</taxon>
        <taxon>Gunneridae</taxon>
        <taxon>Pentapetalae</taxon>
        <taxon>rosids</taxon>
        <taxon>fabids</taxon>
        <taxon>Fabales</taxon>
        <taxon>Fabaceae</taxon>
        <taxon>Papilionoideae</taxon>
        <taxon>50 kb inversion clade</taxon>
        <taxon>NPAAA clade</taxon>
        <taxon>indigoferoid/millettioid clade</taxon>
        <taxon>Phaseoleae</taxon>
        <taxon>Vigna</taxon>
    </lineage>
</organism>